<reference evidence="7 8" key="1">
    <citation type="submission" date="2018-03" db="EMBL/GenBank/DDBJ databases">
        <title>Bacteriophage NCPPB3778 and a type I-E CRISPR drive the evolution of the US Biological Select Agent, Rathayibacter toxicus.</title>
        <authorList>
            <person name="Davis E.W.II."/>
            <person name="Tabima J.F."/>
            <person name="Weisberg A.J."/>
            <person name="Dantas Lopes L."/>
            <person name="Wiseman M.S."/>
            <person name="Wiseman M.S."/>
            <person name="Pupko T."/>
            <person name="Belcher M.S."/>
            <person name="Sechler A.J."/>
            <person name="Tancos M.A."/>
            <person name="Schroeder B.K."/>
            <person name="Murray T.D."/>
            <person name="Luster D.G."/>
            <person name="Schneider W.L."/>
            <person name="Rogers E."/>
            <person name="Andreote F.D."/>
            <person name="Grunwald N.J."/>
            <person name="Putnam M.L."/>
            <person name="Chang J.H."/>
        </authorList>
    </citation>
    <scope>NUCLEOTIDE SEQUENCE [LARGE SCALE GENOMIC DNA]</scope>
    <source>
        <strain evidence="7 8">NCCPB 2253</strain>
    </source>
</reference>
<dbReference type="Gene3D" id="3.50.50.60">
    <property type="entry name" value="FAD/NAD(P)-binding domain"/>
    <property type="match status" value="1"/>
</dbReference>
<keyword evidence="4" id="KW-0411">Iron-sulfur</keyword>
<dbReference type="GO" id="GO:0016705">
    <property type="term" value="F:oxidoreductase activity, acting on paired donors, with incorporation or reduction of molecular oxygen"/>
    <property type="evidence" value="ECO:0007669"/>
    <property type="project" value="UniProtKB-ARBA"/>
</dbReference>
<dbReference type="InterPro" id="IPR006076">
    <property type="entry name" value="FAD-dep_OxRdtase"/>
</dbReference>
<dbReference type="InterPro" id="IPR005805">
    <property type="entry name" value="Rieske_Fe-S_prot_C"/>
</dbReference>
<proteinExistence type="predicted"/>
<dbReference type="Gene3D" id="3.30.9.10">
    <property type="entry name" value="D-Amino Acid Oxidase, subunit A, domain 2"/>
    <property type="match status" value="1"/>
</dbReference>
<name>A0AAD1ELZ2_9MICO</name>
<gene>
    <name evidence="7" type="ORF">C7V51_06430</name>
</gene>
<dbReference type="PROSITE" id="PS51296">
    <property type="entry name" value="RIESKE"/>
    <property type="match status" value="1"/>
</dbReference>
<dbReference type="EMBL" id="CP028130">
    <property type="protein sequence ID" value="AZZ55561.1"/>
    <property type="molecule type" value="Genomic_DNA"/>
</dbReference>
<dbReference type="GO" id="GO:0004497">
    <property type="term" value="F:monooxygenase activity"/>
    <property type="evidence" value="ECO:0007669"/>
    <property type="project" value="UniProtKB-ARBA"/>
</dbReference>
<keyword evidence="1" id="KW-0001">2Fe-2S</keyword>
<evidence type="ECO:0000256" key="5">
    <source>
        <dbReference type="ARBA" id="ARBA00023157"/>
    </source>
</evidence>
<dbReference type="GO" id="GO:0005737">
    <property type="term" value="C:cytoplasm"/>
    <property type="evidence" value="ECO:0007669"/>
    <property type="project" value="TreeGrafter"/>
</dbReference>
<dbReference type="SUPFAM" id="SSF50022">
    <property type="entry name" value="ISP domain"/>
    <property type="match status" value="1"/>
</dbReference>
<evidence type="ECO:0000256" key="2">
    <source>
        <dbReference type="ARBA" id="ARBA00022723"/>
    </source>
</evidence>
<dbReference type="Proteomes" id="UP000283946">
    <property type="component" value="Chromosome"/>
</dbReference>
<dbReference type="KEGG" id="ria:C7V51_06430"/>
<evidence type="ECO:0000313" key="8">
    <source>
        <dbReference type="Proteomes" id="UP000283946"/>
    </source>
</evidence>
<evidence type="ECO:0000313" key="7">
    <source>
        <dbReference type="EMBL" id="AZZ55561.1"/>
    </source>
</evidence>
<dbReference type="InterPro" id="IPR036188">
    <property type="entry name" value="FAD/NAD-bd_sf"/>
</dbReference>
<sequence>MTPDAATTSELSAPPPLSLWRAGAARIPSDEFVPEAHYDDVVVGAGLSGLITALLLQRSGRRVLVLEAREVGAVTTGNTTAKLSLLQGSHLSMIAARNTPAVTEAYVAANLAGFRWLVDYLDTAGVPVQRRTAYSYAQTPEGVAAVLKEHATARRFGLATRLVGTLDVPFPSTAAVALDDQAQFDPMEVLTALAADFRAAGGTLVQGVRVLGMRATAPVRVRTSAGRVTGDRAYLLTGAPILDRGLYFAKVVALRSYAVAFRTDAPIPDGMYLSVDEPSRSVRDVERDGERLLLIGGNGHTVGRRSATSEAVEDLIAWTRRSFPGAEPVAQWSAQDYEPFHRVPFVGWLPRGRGRIFLATGYDKWGMTNAVQAALTLVADLEGETPAWAKTLHRRPTLPRVLAEGVGAGAAIGAWYARGWFGALRAPRSAGVIPREGQGSLARDGVQPVAISTVDGRRCAVSAICPHLGGIVTWNNSERSWDCPLHGSRFAADGSVLEGPAVNPLSPSY</sequence>
<dbReference type="RefSeq" id="WP_104264441.1">
    <property type="nucleotide sequence ID" value="NZ_CP028130.1"/>
</dbReference>
<dbReference type="InterPro" id="IPR036922">
    <property type="entry name" value="Rieske_2Fe-2S_sf"/>
</dbReference>
<dbReference type="PANTHER" id="PTHR13847">
    <property type="entry name" value="SARCOSINE DEHYDROGENASE-RELATED"/>
    <property type="match status" value="1"/>
</dbReference>
<keyword evidence="2" id="KW-0479">Metal-binding</keyword>
<dbReference type="Pfam" id="PF01266">
    <property type="entry name" value="DAO"/>
    <property type="match status" value="1"/>
</dbReference>
<evidence type="ECO:0000256" key="4">
    <source>
        <dbReference type="ARBA" id="ARBA00023014"/>
    </source>
</evidence>
<evidence type="ECO:0000259" key="6">
    <source>
        <dbReference type="PROSITE" id="PS51296"/>
    </source>
</evidence>
<evidence type="ECO:0000256" key="3">
    <source>
        <dbReference type="ARBA" id="ARBA00023004"/>
    </source>
</evidence>
<protein>
    <submittedName>
        <fullName evidence="7">FAD-dependent oxidoreductase</fullName>
    </submittedName>
</protein>
<dbReference type="GO" id="GO:0046872">
    <property type="term" value="F:metal ion binding"/>
    <property type="evidence" value="ECO:0007669"/>
    <property type="project" value="UniProtKB-KW"/>
</dbReference>
<dbReference type="AlphaFoldDB" id="A0AAD1ELZ2"/>
<dbReference type="PANTHER" id="PTHR13847:SF274">
    <property type="entry name" value="RIESKE 2FE-2S IRON-SULFUR PROTEIN YHFW-RELATED"/>
    <property type="match status" value="1"/>
</dbReference>
<keyword evidence="5" id="KW-1015">Disulfide bond</keyword>
<organism evidence="7 8">
    <name type="scientific">Rathayibacter iranicus</name>
    <dbReference type="NCBI Taxonomy" id="59737"/>
    <lineage>
        <taxon>Bacteria</taxon>
        <taxon>Bacillati</taxon>
        <taxon>Actinomycetota</taxon>
        <taxon>Actinomycetes</taxon>
        <taxon>Micrococcales</taxon>
        <taxon>Microbacteriaceae</taxon>
        <taxon>Rathayibacter</taxon>
    </lineage>
</organism>
<evidence type="ECO:0000256" key="1">
    <source>
        <dbReference type="ARBA" id="ARBA00022714"/>
    </source>
</evidence>
<keyword evidence="3" id="KW-0408">Iron</keyword>
<feature type="domain" description="Rieske" evidence="6">
    <location>
        <begin position="425"/>
        <end position="509"/>
    </location>
</feature>
<dbReference type="GO" id="GO:0051537">
    <property type="term" value="F:2 iron, 2 sulfur cluster binding"/>
    <property type="evidence" value="ECO:0007669"/>
    <property type="project" value="UniProtKB-KW"/>
</dbReference>
<dbReference type="PRINTS" id="PR00162">
    <property type="entry name" value="RIESKE"/>
</dbReference>
<dbReference type="Pfam" id="PF00355">
    <property type="entry name" value="Rieske"/>
    <property type="match status" value="1"/>
</dbReference>
<dbReference type="GO" id="GO:0016020">
    <property type="term" value="C:membrane"/>
    <property type="evidence" value="ECO:0007669"/>
    <property type="project" value="InterPro"/>
</dbReference>
<accession>A0AAD1ELZ2</accession>
<dbReference type="InterPro" id="IPR017941">
    <property type="entry name" value="Rieske_2Fe-2S"/>
</dbReference>
<dbReference type="Gene3D" id="2.102.10.10">
    <property type="entry name" value="Rieske [2Fe-2S] iron-sulphur domain"/>
    <property type="match status" value="1"/>
</dbReference>
<dbReference type="SUPFAM" id="SSF51905">
    <property type="entry name" value="FAD/NAD(P)-binding domain"/>
    <property type="match status" value="1"/>
</dbReference>